<comment type="caution">
    <text evidence="1">The sequence shown here is derived from an EMBL/GenBank/DDBJ whole genome shotgun (WGS) entry which is preliminary data.</text>
</comment>
<accession>A0A9N9HBR6</accession>
<protein>
    <submittedName>
        <fullName evidence="1">8877_t:CDS:1</fullName>
    </submittedName>
</protein>
<feature type="non-terminal residue" evidence="1">
    <location>
        <position position="90"/>
    </location>
</feature>
<evidence type="ECO:0000313" key="2">
    <source>
        <dbReference type="Proteomes" id="UP000789572"/>
    </source>
</evidence>
<proteinExistence type="predicted"/>
<dbReference type="AlphaFoldDB" id="A0A9N9HBR6"/>
<dbReference type="OrthoDB" id="2426688at2759"/>
<gene>
    <name evidence="1" type="ORF">POCULU_LOCUS11185</name>
</gene>
<name>A0A9N9HBR6_9GLOM</name>
<evidence type="ECO:0000313" key="1">
    <source>
        <dbReference type="EMBL" id="CAG8675027.1"/>
    </source>
</evidence>
<keyword evidence="2" id="KW-1185">Reference proteome</keyword>
<reference evidence="1" key="1">
    <citation type="submission" date="2021-06" db="EMBL/GenBank/DDBJ databases">
        <authorList>
            <person name="Kallberg Y."/>
            <person name="Tangrot J."/>
            <person name="Rosling A."/>
        </authorList>
    </citation>
    <scope>NUCLEOTIDE SEQUENCE</scope>
    <source>
        <strain evidence="1">IA702</strain>
    </source>
</reference>
<dbReference type="Proteomes" id="UP000789572">
    <property type="component" value="Unassembled WGS sequence"/>
</dbReference>
<sequence>FPILYPWAYATEKIEEVKREIGDLVQRLPMDEPIGIEEYIDIDKNAEIYSSTDENGLFQEIVDTVNRIETLEEDKPSEERIVTSSEAFLG</sequence>
<feature type="non-terminal residue" evidence="1">
    <location>
        <position position="1"/>
    </location>
</feature>
<organism evidence="1 2">
    <name type="scientific">Paraglomus occultum</name>
    <dbReference type="NCBI Taxonomy" id="144539"/>
    <lineage>
        <taxon>Eukaryota</taxon>
        <taxon>Fungi</taxon>
        <taxon>Fungi incertae sedis</taxon>
        <taxon>Mucoromycota</taxon>
        <taxon>Glomeromycotina</taxon>
        <taxon>Glomeromycetes</taxon>
        <taxon>Paraglomerales</taxon>
        <taxon>Paraglomeraceae</taxon>
        <taxon>Paraglomus</taxon>
    </lineage>
</organism>
<dbReference type="EMBL" id="CAJVPJ010007343">
    <property type="protein sequence ID" value="CAG8675027.1"/>
    <property type="molecule type" value="Genomic_DNA"/>
</dbReference>